<protein>
    <recommendedName>
        <fullName evidence="3">histidine kinase</fullName>
        <ecNumber evidence="3">2.7.13.3</ecNumber>
    </recommendedName>
</protein>
<evidence type="ECO:0000256" key="3">
    <source>
        <dbReference type="ARBA" id="ARBA00012438"/>
    </source>
</evidence>
<evidence type="ECO:0000256" key="7">
    <source>
        <dbReference type="ARBA" id="ARBA00022777"/>
    </source>
</evidence>
<keyword evidence="9" id="KW-0902">Two-component regulatory system</keyword>
<dbReference type="InterPro" id="IPR004358">
    <property type="entry name" value="Sig_transdc_His_kin-like_C"/>
</dbReference>
<dbReference type="Pfam" id="PF02518">
    <property type="entry name" value="HATPase_c"/>
    <property type="match status" value="1"/>
</dbReference>
<reference evidence="14 15" key="1">
    <citation type="submission" date="2018-11" db="EMBL/GenBank/DDBJ databases">
        <title>Sequencing the genomes of 1000 actinobacteria strains.</title>
        <authorList>
            <person name="Klenk H.-P."/>
        </authorList>
    </citation>
    <scope>NUCLEOTIDE SEQUENCE [LARGE SCALE GENOMIC DNA]</scope>
    <source>
        <strain evidence="14 15">DSM 44254</strain>
    </source>
</reference>
<dbReference type="CDD" id="cd00082">
    <property type="entry name" value="HisKA"/>
    <property type="match status" value="1"/>
</dbReference>
<keyword evidence="4" id="KW-0597">Phosphoprotein</keyword>
<dbReference type="InterPro" id="IPR003594">
    <property type="entry name" value="HATPase_dom"/>
</dbReference>
<name>A0A3N1D1M2_9ACTN</name>
<dbReference type="SUPFAM" id="SSF47384">
    <property type="entry name" value="Homodimeric domain of signal transducing histidine kinase"/>
    <property type="match status" value="1"/>
</dbReference>
<dbReference type="Gene3D" id="3.30.565.10">
    <property type="entry name" value="Histidine kinase-like ATPase, C-terminal domain"/>
    <property type="match status" value="1"/>
</dbReference>
<dbReference type="RefSeq" id="WP_123666707.1">
    <property type="nucleotide sequence ID" value="NZ_RJKE01000001.1"/>
</dbReference>
<dbReference type="SUPFAM" id="SSF55785">
    <property type="entry name" value="PYP-like sensor domain (PAS domain)"/>
    <property type="match status" value="1"/>
</dbReference>
<evidence type="ECO:0000256" key="4">
    <source>
        <dbReference type="ARBA" id="ARBA00022553"/>
    </source>
</evidence>
<sequence length="409" mass="44964">MDEMDFFDVFDAAPVALAVLSTDLRFVAVNRAHEELFGRSREQCVGRPAFEVFPSRTWQHGKQALKESMERAVAGGECGAEITLMQRYDIETAGAGGTFEERYWTSANCPVRNRDGEICGLVVRLQEVTSFVDSMHGRGRSEFSRAGLSHAAAVEAQLFAQTGQLQELNQRLRNAEAHHRHLAEGLQEMVRHQRQAVADTSHDLRSPLTGLRTRLEDALADPDCDPHEILQAALHDAERLGDIISDLLELGRLESGAPAATEPIDLARLLRTEIAHRDPATTTTTYLTPGIVVDTSEIRLTRLVDNLLANAERHTRSHIDVRLTTDDGHAVLEVIDNGPGIPAADREKVFDRFFRRPDARAADPGGSGLGLPISRQIAEAHGGTLLATDRADGVPGARLVLRLPLHHRP</sequence>
<dbReference type="InterPro" id="IPR035965">
    <property type="entry name" value="PAS-like_dom_sf"/>
</dbReference>
<keyword evidence="11" id="KW-0175">Coiled coil</keyword>
<dbReference type="AlphaFoldDB" id="A0A3N1D1M2"/>
<dbReference type="CDD" id="cd00130">
    <property type="entry name" value="PAS"/>
    <property type="match status" value="1"/>
</dbReference>
<keyword evidence="7" id="KW-0418">Kinase</keyword>
<evidence type="ECO:0000256" key="5">
    <source>
        <dbReference type="ARBA" id="ARBA00022679"/>
    </source>
</evidence>
<dbReference type="GO" id="GO:0005886">
    <property type="term" value="C:plasma membrane"/>
    <property type="evidence" value="ECO:0007669"/>
    <property type="project" value="UniProtKB-SubCell"/>
</dbReference>
<evidence type="ECO:0000313" key="15">
    <source>
        <dbReference type="Proteomes" id="UP000272400"/>
    </source>
</evidence>
<keyword evidence="15" id="KW-1185">Reference proteome</keyword>
<keyword evidence="6" id="KW-0812">Transmembrane</keyword>
<dbReference type="Pfam" id="PF00512">
    <property type="entry name" value="HisKA"/>
    <property type="match status" value="1"/>
</dbReference>
<dbReference type="GO" id="GO:0000155">
    <property type="term" value="F:phosphorelay sensor kinase activity"/>
    <property type="evidence" value="ECO:0007669"/>
    <property type="project" value="InterPro"/>
</dbReference>
<evidence type="ECO:0000256" key="11">
    <source>
        <dbReference type="SAM" id="Coils"/>
    </source>
</evidence>
<keyword evidence="10" id="KW-0472">Membrane</keyword>
<dbReference type="NCBIfam" id="TIGR00229">
    <property type="entry name" value="sensory_box"/>
    <property type="match status" value="1"/>
</dbReference>
<dbReference type="SMART" id="SM00388">
    <property type="entry name" value="HisKA"/>
    <property type="match status" value="1"/>
</dbReference>
<evidence type="ECO:0000256" key="2">
    <source>
        <dbReference type="ARBA" id="ARBA00004236"/>
    </source>
</evidence>
<accession>A0A3N1D1M2</accession>
<evidence type="ECO:0000256" key="10">
    <source>
        <dbReference type="ARBA" id="ARBA00023136"/>
    </source>
</evidence>
<evidence type="ECO:0000313" key="14">
    <source>
        <dbReference type="EMBL" id="ROO87421.1"/>
    </source>
</evidence>
<dbReference type="Pfam" id="PF08448">
    <property type="entry name" value="PAS_4"/>
    <property type="match status" value="1"/>
</dbReference>
<feature type="domain" description="PAS" evidence="13">
    <location>
        <begin position="2"/>
        <end position="72"/>
    </location>
</feature>
<dbReference type="PROSITE" id="PS50112">
    <property type="entry name" value="PAS"/>
    <property type="match status" value="1"/>
</dbReference>
<evidence type="ECO:0000256" key="1">
    <source>
        <dbReference type="ARBA" id="ARBA00000085"/>
    </source>
</evidence>
<dbReference type="InterPro" id="IPR036097">
    <property type="entry name" value="HisK_dim/P_sf"/>
</dbReference>
<dbReference type="SMART" id="SM00387">
    <property type="entry name" value="HATPase_c"/>
    <property type="match status" value="1"/>
</dbReference>
<comment type="caution">
    <text evidence="14">The sequence shown here is derived from an EMBL/GenBank/DDBJ whole genome shotgun (WGS) entry which is preliminary data.</text>
</comment>
<keyword evidence="5" id="KW-0808">Transferase</keyword>
<dbReference type="PANTHER" id="PTHR45436:SF5">
    <property type="entry name" value="SENSOR HISTIDINE KINASE TRCS"/>
    <property type="match status" value="1"/>
</dbReference>
<gene>
    <name evidence="14" type="ORF">EDD29_5028</name>
</gene>
<keyword evidence="8" id="KW-1133">Transmembrane helix</keyword>
<dbReference type="InterPro" id="IPR013656">
    <property type="entry name" value="PAS_4"/>
</dbReference>
<feature type="domain" description="Histidine kinase" evidence="12">
    <location>
        <begin position="199"/>
        <end position="407"/>
    </location>
</feature>
<feature type="coiled-coil region" evidence="11">
    <location>
        <begin position="158"/>
        <end position="185"/>
    </location>
</feature>
<comment type="subcellular location">
    <subcellularLocation>
        <location evidence="2">Cell membrane</location>
    </subcellularLocation>
</comment>
<dbReference type="SMART" id="SM00091">
    <property type="entry name" value="PAS"/>
    <property type="match status" value="1"/>
</dbReference>
<evidence type="ECO:0000256" key="9">
    <source>
        <dbReference type="ARBA" id="ARBA00023012"/>
    </source>
</evidence>
<organism evidence="14 15">
    <name type="scientific">Actinocorallia herbida</name>
    <dbReference type="NCBI Taxonomy" id="58109"/>
    <lineage>
        <taxon>Bacteria</taxon>
        <taxon>Bacillati</taxon>
        <taxon>Actinomycetota</taxon>
        <taxon>Actinomycetes</taxon>
        <taxon>Streptosporangiales</taxon>
        <taxon>Thermomonosporaceae</taxon>
        <taxon>Actinocorallia</taxon>
    </lineage>
</organism>
<evidence type="ECO:0000259" key="12">
    <source>
        <dbReference type="PROSITE" id="PS50109"/>
    </source>
</evidence>
<dbReference type="PROSITE" id="PS50109">
    <property type="entry name" value="HIS_KIN"/>
    <property type="match status" value="1"/>
</dbReference>
<dbReference type="OrthoDB" id="9808408at2"/>
<dbReference type="EMBL" id="RJKE01000001">
    <property type="protein sequence ID" value="ROO87421.1"/>
    <property type="molecule type" value="Genomic_DNA"/>
</dbReference>
<dbReference type="InterPro" id="IPR050428">
    <property type="entry name" value="TCS_sensor_his_kinase"/>
</dbReference>
<evidence type="ECO:0000256" key="6">
    <source>
        <dbReference type="ARBA" id="ARBA00022692"/>
    </source>
</evidence>
<comment type="catalytic activity">
    <reaction evidence="1">
        <text>ATP + protein L-histidine = ADP + protein N-phospho-L-histidine.</text>
        <dbReference type="EC" id="2.7.13.3"/>
    </reaction>
</comment>
<evidence type="ECO:0000256" key="8">
    <source>
        <dbReference type="ARBA" id="ARBA00022989"/>
    </source>
</evidence>
<dbReference type="PANTHER" id="PTHR45436">
    <property type="entry name" value="SENSOR HISTIDINE KINASE YKOH"/>
    <property type="match status" value="1"/>
</dbReference>
<dbReference type="PRINTS" id="PR00344">
    <property type="entry name" value="BCTRLSENSOR"/>
</dbReference>
<dbReference type="InterPro" id="IPR005467">
    <property type="entry name" value="His_kinase_dom"/>
</dbReference>
<dbReference type="InterPro" id="IPR036890">
    <property type="entry name" value="HATPase_C_sf"/>
</dbReference>
<dbReference type="InterPro" id="IPR003661">
    <property type="entry name" value="HisK_dim/P_dom"/>
</dbReference>
<dbReference type="Gene3D" id="3.30.450.20">
    <property type="entry name" value="PAS domain"/>
    <property type="match status" value="1"/>
</dbReference>
<dbReference type="Proteomes" id="UP000272400">
    <property type="component" value="Unassembled WGS sequence"/>
</dbReference>
<dbReference type="InterPro" id="IPR000014">
    <property type="entry name" value="PAS"/>
</dbReference>
<dbReference type="Gene3D" id="1.10.287.130">
    <property type="match status" value="1"/>
</dbReference>
<dbReference type="EC" id="2.7.13.3" evidence="3"/>
<dbReference type="SUPFAM" id="SSF55874">
    <property type="entry name" value="ATPase domain of HSP90 chaperone/DNA topoisomerase II/histidine kinase"/>
    <property type="match status" value="1"/>
</dbReference>
<proteinExistence type="predicted"/>
<evidence type="ECO:0000259" key="13">
    <source>
        <dbReference type="PROSITE" id="PS50112"/>
    </source>
</evidence>
<dbReference type="CDD" id="cd00075">
    <property type="entry name" value="HATPase"/>
    <property type="match status" value="1"/>
</dbReference>